<gene>
    <name evidence="2" type="ORF">KL86CLO1_10923</name>
</gene>
<feature type="transmembrane region" description="Helical" evidence="1">
    <location>
        <begin position="6"/>
        <end position="23"/>
    </location>
</feature>
<evidence type="ECO:0000313" key="2">
    <source>
        <dbReference type="EMBL" id="SBV97533.1"/>
    </source>
</evidence>
<reference evidence="2" key="1">
    <citation type="submission" date="2016-04" db="EMBL/GenBank/DDBJ databases">
        <authorList>
            <person name="Evans L.H."/>
            <person name="Alamgir A."/>
            <person name="Owens N."/>
            <person name="Weber N.D."/>
            <person name="Virtaneva K."/>
            <person name="Barbian K."/>
            <person name="Babar A."/>
            <person name="Rosenke K."/>
        </authorList>
    </citation>
    <scope>NUCLEOTIDE SEQUENCE</scope>
    <source>
        <strain evidence="2">86</strain>
    </source>
</reference>
<proteinExistence type="predicted"/>
<keyword evidence="1" id="KW-1133">Transmembrane helix</keyword>
<feature type="transmembrane region" description="Helical" evidence="1">
    <location>
        <begin position="35"/>
        <end position="55"/>
    </location>
</feature>
<dbReference type="EMBL" id="FLUN01000001">
    <property type="protein sequence ID" value="SBV97533.1"/>
    <property type="molecule type" value="Genomic_DNA"/>
</dbReference>
<organism evidence="2">
    <name type="scientific">uncultured Eubacteriales bacterium</name>
    <dbReference type="NCBI Taxonomy" id="172733"/>
    <lineage>
        <taxon>Bacteria</taxon>
        <taxon>Bacillati</taxon>
        <taxon>Bacillota</taxon>
        <taxon>Clostridia</taxon>
        <taxon>Eubacteriales</taxon>
        <taxon>environmental samples</taxon>
    </lineage>
</organism>
<keyword evidence="1" id="KW-0812">Transmembrane</keyword>
<name>A0A212JDK0_9FIRM</name>
<accession>A0A212JDK0</accession>
<protein>
    <submittedName>
        <fullName evidence="2">Uncharacterized protein</fullName>
    </submittedName>
</protein>
<sequence length="58" mass="6113">MIITIFALVAGIAILGGGLYYLVKDKEDRESRKIYLITALVGAAITIGAVMKAAVFGL</sequence>
<dbReference type="AlphaFoldDB" id="A0A212JDK0"/>
<evidence type="ECO:0000256" key="1">
    <source>
        <dbReference type="SAM" id="Phobius"/>
    </source>
</evidence>
<keyword evidence="1" id="KW-0472">Membrane</keyword>